<dbReference type="OrthoDB" id="4173893at2759"/>
<reference evidence="3" key="1">
    <citation type="journal article" date="2015" name="PLoS Genet.">
        <title>The dynamic genome and transcriptome of the human fungal pathogen Blastomyces and close relative Emmonsia.</title>
        <authorList>
            <person name="Munoz J.F."/>
            <person name="Gauthier G.M."/>
            <person name="Desjardins C.A."/>
            <person name="Gallo J.E."/>
            <person name="Holder J."/>
            <person name="Sullivan T.D."/>
            <person name="Marty A.J."/>
            <person name="Carmen J.C."/>
            <person name="Chen Z."/>
            <person name="Ding L."/>
            <person name="Gujja S."/>
            <person name="Magrini V."/>
            <person name="Misas E."/>
            <person name="Mitreva M."/>
            <person name="Priest M."/>
            <person name="Saif S."/>
            <person name="Whiston E.A."/>
            <person name="Young S."/>
            <person name="Zeng Q."/>
            <person name="Goldman W.E."/>
            <person name="Mardis E.R."/>
            <person name="Taylor J.W."/>
            <person name="McEwen J.G."/>
            <person name="Clay O.K."/>
            <person name="Klein B.S."/>
            <person name="Cuomo C.A."/>
        </authorList>
    </citation>
    <scope>NUCLEOTIDE SEQUENCE [LARGE SCALE GENOMIC DNA]</scope>
    <source>
        <strain evidence="3">UAMH 3008</strain>
    </source>
</reference>
<evidence type="ECO:0000313" key="3">
    <source>
        <dbReference type="Proteomes" id="UP000034164"/>
    </source>
</evidence>
<dbReference type="EMBL" id="LCZI01000070">
    <property type="protein sequence ID" value="KKZ68681.1"/>
    <property type="molecule type" value="Genomic_DNA"/>
</dbReference>
<evidence type="ECO:0000313" key="2">
    <source>
        <dbReference type="EMBL" id="KKZ68681.1"/>
    </source>
</evidence>
<name>A0A0G2JC63_9EURO</name>
<dbReference type="AlphaFoldDB" id="A0A0G2JC63"/>
<protein>
    <submittedName>
        <fullName evidence="2">Uncharacterized protein</fullName>
    </submittedName>
</protein>
<accession>A0A0G2JC63</accession>
<sequence length="592" mass="66975">MPHGSNSIVRFVPLSRGYHSTSNTASQWETTSISVVSKALPGLEWIHSCGIPVDLLLRGATPRKRWGEHGEVIETDARYTGLVPELVDLLSNPTKVENALSELQSLSAISRNSDHIYSLNRDVLPRVLGNLPLQFHPFWRLQALIIAFRSIPWKYLNSRPFDMDELFTSHVRHTLQGVQNNDVFQVLTGDAKTELILTLIEASRFPGMEWKRFAVNQTKETLGDINDKYFQSYIAQRECLLYRITGDMTGATRVIENAPSGLDQFHTSTTEMVHAGFRQTAIQRSLNHIQAEELTMATSLLDAWQPLRQSPSAIKEAVLFHKHVLLSKISRFQGKFKESLEYLMIFKNMADCYNRVLFNEDQEDLLYGTLAKAKPDHFYGARPEQLNHQICEKLSDQIIPSTQNDLPITPNFFLEAKGPDGSLASYQHDEPVFDNNAYTVTSTYHGSQLKLYTTHPTAPRDSDDRPEYIMTQLKGYSMTDHETFLKGASAYRNARDWAKEQRDKAIQRANERFSEGQPQPQSTSQQTTSQDGTSNLTVTLDDSDASTVSETEFHNAQWSFAALINDKEEEPQILSRNAKKLRVANVSASDTG</sequence>
<feature type="region of interest" description="Disordered" evidence="1">
    <location>
        <begin position="511"/>
        <end position="539"/>
    </location>
</feature>
<organism evidence="2 3">
    <name type="scientific">[Emmonsia] crescens</name>
    <dbReference type="NCBI Taxonomy" id="73230"/>
    <lineage>
        <taxon>Eukaryota</taxon>
        <taxon>Fungi</taxon>
        <taxon>Dikarya</taxon>
        <taxon>Ascomycota</taxon>
        <taxon>Pezizomycotina</taxon>
        <taxon>Eurotiomycetes</taxon>
        <taxon>Eurotiomycetidae</taxon>
        <taxon>Onygenales</taxon>
        <taxon>Ajellomycetaceae</taxon>
        <taxon>Emergomyces</taxon>
    </lineage>
</organism>
<dbReference type="VEuPathDB" id="FungiDB:EMCG_05716"/>
<feature type="compositionally biased region" description="Low complexity" evidence="1">
    <location>
        <begin position="517"/>
        <end position="530"/>
    </location>
</feature>
<evidence type="ECO:0000256" key="1">
    <source>
        <dbReference type="SAM" id="MobiDB-lite"/>
    </source>
</evidence>
<dbReference type="Proteomes" id="UP000034164">
    <property type="component" value="Unassembled WGS sequence"/>
</dbReference>
<comment type="caution">
    <text evidence="2">The sequence shown here is derived from an EMBL/GenBank/DDBJ whole genome shotgun (WGS) entry which is preliminary data.</text>
</comment>
<gene>
    <name evidence="2" type="ORF">EMCG_05716</name>
</gene>
<proteinExistence type="predicted"/>